<name>G6XIX3_9PROT</name>
<proteinExistence type="predicted"/>
<keyword evidence="2" id="KW-1185">Reference proteome</keyword>
<dbReference type="Proteomes" id="UP000004949">
    <property type="component" value="Unassembled WGS sequence"/>
</dbReference>
<dbReference type="PATRIC" id="fig|1088869.3.peg.1174"/>
<comment type="caution">
    <text evidence="1">The sequence shown here is derived from an EMBL/GenBank/DDBJ whole genome shotgun (WGS) entry which is preliminary data.</text>
</comment>
<evidence type="ECO:0000313" key="1">
    <source>
        <dbReference type="EMBL" id="EHH68403.1"/>
    </source>
</evidence>
<dbReference type="AlphaFoldDB" id="G6XIX3"/>
<evidence type="ECO:0000313" key="2">
    <source>
        <dbReference type="Proteomes" id="UP000004949"/>
    </source>
</evidence>
<protein>
    <submittedName>
        <fullName evidence="1">Uncharacterized protein</fullName>
    </submittedName>
</protein>
<reference evidence="1 2" key="1">
    <citation type="submission" date="2011-10" db="EMBL/GenBank/DDBJ databases">
        <title>Genome sequence of Gluconobacter morbifer G707, isolated from Drosophila gut.</title>
        <authorList>
            <person name="Lee W.-J."/>
            <person name="Kim E.-K."/>
        </authorList>
    </citation>
    <scope>NUCLEOTIDE SEQUENCE [LARGE SCALE GENOMIC DNA]</scope>
    <source>
        <strain evidence="1 2">G707</strain>
    </source>
</reference>
<accession>G6XIX3</accession>
<dbReference type="EMBL" id="AGQV01000002">
    <property type="protein sequence ID" value="EHH68403.1"/>
    <property type="molecule type" value="Genomic_DNA"/>
</dbReference>
<sequence length="68" mass="7507">MPMQDAPEENWPTVSFFLVGDRANGSYPLEALIGESLKEIARSATETAQKLPSLPRDFYMKAHTAGSH</sequence>
<gene>
    <name evidence="1" type="ORF">GMO_11730</name>
</gene>
<organism evidence="1 2">
    <name type="scientific">Gluconobacter morbifer G707</name>
    <dbReference type="NCBI Taxonomy" id="1088869"/>
    <lineage>
        <taxon>Bacteria</taxon>
        <taxon>Pseudomonadati</taxon>
        <taxon>Pseudomonadota</taxon>
        <taxon>Alphaproteobacteria</taxon>
        <taxon>Acetobacterales</taxon>
        <taxon>Acetobacteraceae</taxon>
        <taxon>Gluconobacter</taxon>
    </lineage>
</organism>